<gene>
    <name evidence="1" type="ORF">KI387_041730</name>
</gene>
<proteinExistence type="predicted"/>
<accession>A0AA38F8M3</accession>
<comment type="caution">
    <text evidence="1">The sequence shown here is derived from an EMBL/GenBank/DDBJ whole genome shotgun (WGS) entry which is preliminary data.</text>
</comment>
<keyword evidence="2" id="KW-1185">Reference proteome</keyword>
<organism evidence="1 2">
    <name type="scientific">Taxus chinensis</name>
    <name type="common">Chinese yew</name>
    <name type="synonym">Taxus wallichiana var. chinensis</name>
    <dbReference type="NCBI Taxonomy" id="29808"/>
    <lineage>
        <taxon>Eukaryota</taxon>
        <taxon>Viridiplantae</taxon>
        <taxon>Streptophyta</taxon>
        <taxon>Embryophyta</taxon>
        <taxon>Tracheophyta</taxon>
        <taxon>Spermatophyta</taxon>
        <taxon>Pinopsida</taxon>
        <taxon>Pinidae</taxon>
        <taxon>Conifers II</taxon>
        <taxon>Cupressales</taxon>
        <taxon>Taxaceae</taxon>
        <taxon>Taxus</taxon>
    </lineage>
</organism>
<dbReference type="Proteomes" id="UP000824469">
    <property type="component" value="Unassembled WGS sequence"/>
</dbReference>
<protein>
    <submittedName>
        <fullName evidence="1">Uncharacterized protein</fullName>
    </submittedName>
</protein>
<evidence type="ECO:0000313" key="2">
    <source>
        <dbReference type="Proteomes" id="UP000824469"/>
    </source>
</evidence>
<feature type="non-terminal residue" evidence="1">
    <location>
        <position position="1"/>
    </location>
</feature>
<dbReference type="AlphaFoldDB" id="A0AA38F8M3"/>
<name>A0AA38F8M3_TAXCH</name>
<evidence type="ECO:0000313" key="1">
    <source>
        <dbReference type="EMBL" id="KAH9293066.1"/>
    </source>
</evidence>
<reference evidence="1 2" key="1">
    <citation type="journal article" date="2021" name="Nat. Plants">
        <title>The Taxus genome provides insights into paclitaxel biosynthesis.</title>
        <authorList>
            <person name="Xiong X."/>
            <person name="Gou J."/>
            <person name="Liao Q."/>
            <person name="Li Y."/>
            <person name="Zhou Q."/>
            <person name="Bi G."/>
            <person name="Li C."/>
            <person name="Du R."/>
            <person name="Wang X."/>
            <person name="Sun T."/>
            <person name="Guo L."/>
            <person name="Liang H."/>
            <person name="Lu P."/>
            <person name="Wu Y."/>
            <person name="Zhang Z."/>
            <person name="Ro D.K."/>
            <person name="Shang Y."/>
            <person name="Huang S."/>
            <person name="Yan J."/>
        </authorList>
    </citation>
    <scope>NUCLEOTIDE SEQUENCE [LARGE SCALE GENOMIC DNA]</scope>
    <source>
        <strain evidence="1">Ta-2019</strain>
    </source>
</reference>
<dbReference type="EMBL" id="JAHRHJ020001758">
    <property type="protein sequence ID" value="KAH9293066.1"/>
    <property type="molecule type" value="Genomic_DNA"/>
</dbReference>
<sequence>SVDMWLWPPTVSIDLWSRILQQLPHEQLSTLQLGQRSSLRDPLRGILMVFHWRQMAFSGKRYWIYVPRDGCLRKDILGIGTSCTLFSPSQGEED</sequence>
<feature type="non-terminal residue" evidence="1">
    <location>
        <position position="94"/>
    </location>
</feature>